<dbReference type="STRING" id="1331196.A0A1B9IXV9"/>
<evidence type="ECO:0000313" key="5">
    <source>
        <dbReference type="Proteomes" id="UP000092583"/>
    </source>
</evidence>
<feature type="region of interest" description="Disordered" evidence="1">
    <location>
        <begin position="304"/>
        <end position="429"/>
    </location>
</feature>
<evidence type="ECO:0000256" key="2">
    <source>
        <dbReference type="SAM" id="SignalP"/>
    </source>
</evidence>
<feature type="compositionally biased region" description="Low complexity" evidence="1">
    <location>
        <begin position="359"/>
        <end position="411"/>
    </location>
</feature>
<dbReference type="PANTHER" id="PTHR43662:SF3">
    <property type="entry name" value="DOMAIN PROTEIN, PUTATIVE (AFU_ORTHOLOGUE AFUA_6G11970)-RELATED"/>
    <property type="match status" value="1"/>
</dbReference>
<keyword evidence="5" id="KW-1185">Reference proteome</keyword>
<evidence type="ECO:0000259" key="3">
    <source>
        <dbReference type="Pfam" id="PF09362"/>
    </source>
</evidence>
<reference evidence="5" key="2">
    <citation type="submission" date="2013-12" db="EMBL/GenBank/DDBJ databases">
        <title>Evolution of pathogenesis and genome organization in the Tremellales.</title>
        <authorList>
            <person name="Cuomo C."/>
            <person name="Litvintseva A."/>
            <person name="Heitman J."/>
            <person name="Chen Y."/>
            <person name="Sun S."/>
            <person name="Springer D."/>
            <person name="Dromer F."/>
            <person name="Young S."/>
            <person name="Zeng Q."/>
            <person name="Chapman S."/>
            <person name="Gujja S."/>
            <person name="Saif S."/>
            <person name="Birren B."/>
        </authorList>
    </citation>
    <scope>NUCLEOTIDE SEQUENCE [LARGE SCALE GENOMIC DNA]</scope>
    <source>
        <strain evidence="5">CBS 10435</strain>
    </source>
</reference>
<dbReference type="AlphaFoldDB" id="A0A1B9IXV9"/>
<dbReference type="Proteomes" id="UP000092583">
    <property type="component" value="Unassembled WGS sequence"/>
</dbReference>
<dbReference type="OrthoDB" id="74764at2759"/>
<keyword evidence="2" id="KW-0732">Signal</keyword>
<protein>
    <recommendedName>
        <fullName evidence="3">DUF1996 domain-containing protein</fullName>
    </recommendedName>
</protein>
<proteinExistence type="predicted"/>
<accession>A0A1B9IXV9</accession>
<name>A0A1B9IXV9_9TREE</name>
<feature type="domain" description="DUF1996" evidence="3">
    <location>
        <begin position="39"/>
        <end position="261"/>
    </location>
</feature>
<feature type="chain" id="PRO_5008628967" description="DUF1996 domain-containing protein" evidence="2">
    <location>
        <begin position="22"/>
        <end position="429"/>
    </location>
</feature>
<evidence type="ECO:0000313" key="4">
    <source>
        <dbReference type="EMBL" id="OCF60352.1"/>
    </source>
</evidence>
<dbReference type="Pfam" id="PF09362">
    <property type="entry name" value="DUF1996"/>
    <property type="match status" value="1"/>
</dbReference>
<gene>
    <name evidence="4" type="ORF">L486_03034</name>
</gene>
<evidence type="ECO:0000256" key="1">
    <source>
        <dbReference type="SAM" id="MobiDB-lite"/>
    </source>
</evidence>
<feature type="compositionally biased region" description="Polar residues" evidence="1">
    <location>
        <begin position="337"/>
        <end position="355"/>
    </location>
</feature>
<dbReference type="InterPro" id="IPR018535">
    <property type="entry name" value="DUF1996"/>
</dbReference>
<feature type="signal peptide" evidence="2">
    <location>
        <begin position="1"/>
        <end position="21"/>
    </location>
</feature>
<reference evidence="4 5" key="1">
    <citation type="submission" date="2013-07" db="EMBL/GenBank/DDBJ databases">
        <title>The Genome Sequence of Kwoniella mangroviensis CBS10435.</title>
        <authorList>
            <consortium name="The Broad Institute Genome Sequencing Platform"/>
            <person name="Cuomo C."/>
            <person name="Litvintseva A."/>
            <person name="Chen Y."/>
            <person name="Heitman J."/>
            <person name="Sun S."/>
            <person name="Springer D."/>
            <person name="Dromer F."/>
            <person name="Young S.K."/>
            <person name="Zeng Q."/>
            <person name="Gargeya S."/>
            <person name="Fitzgerald M."/>
            <person name="Abouelleil A."/>
            <person name="Alvarado L."/>
            <person name="Berlin A.M."/>
            <person name="Chapman S.B."/>
            <person name="Dewar J."/>
            <person name="Goldberg J."/>
            <person name="Griggs A."/>
            <person name="Gujja S."/>
            <person name="Hansen M."/>
            <person name="Howarth C."/>
            <person name="Imamovic A."/>
            <person name="Larimer J."/>
            <person name="McCowan C."/>
            <person name="Murphy C."/>
            <person name="Pearson M."/>
            <person name="Priest M."/>
            <person name="Roberts A."/>
            <person name="Saif S."/>
            <person name="Shea T."/>
            <person name="Sykes S."/>
            <person name="Wortman J."/>
            <person name="Nusbaum C."/>
            <person name="Birren B."/>
        </authorList>
    </citation>
    <scope>NUCLEOTIDE SEQUENCE [LARGE SCALE GENOMIC DNA]</scope>
    <source>
        <strain evidence="4 5">CBS 10435</strain>
    </source>
</reference>
<dbReference type="EMBL" id="KI669460">
    <property type="protein sequence ID" value="OCF60352.1"/>
    <property type="molecule type" value="Genomic_DNA"/>
</dbReference>
<sequence>MSLITLTSLSGLLSLLSTVTADPFFVVQHGNAVVTSRRDPIISPGGVSGHVHSIVGSSSFKPAYEYQNSINGKCTSANVHVDKSNYWVPQLYRKLGGGRLELVKMNRVNTYYFIRRSGPTEQMYEFPKGMKMLAGNPFRNTFDANDPAQAAVEYVCLGTDDTPMNAFPERSCPDDLRAQVTFPNCWDGQNPWLEGSKHVSYPASGRFDAGGPCPSTHPYRIPTLFFEYHFNDKYDYTPGARVWAQGDDIGYGFHGDFTMGWPEGLFTEIVNAGESCAVLFDVGKCPPLAQYFTGVGGGTCQPDDPSVVVNEDTGLTGPVAKLPGDNPIWNGGAAPNKSGSSSGSRGVATSANSAAGNDPVPASGSSSAVGAAASSPAAAVAVPPTGSSTTPAALASSAPVSAPAPAATTSSKHGGWGGWGGKRRLGRSH</sequence>
<organism evidence="4 5">
    <name type="scientific">Kwoniella mangroviensis CBS 10435</name>
    <dbReference type="NCBI Taxonomy" id="1331196"/>
    <lineage>
        <taxon>Eukaryota</taxon>
        <taxon>Fungi</taxon>
        <taxon>Dikarya</taxon>
        <taxon>Basidiomycota</taxon>
        <taxon>Agaricomycotina</taxon>
        <taxon>Tremellomycetes</taxon>
        <taxon>Tremellales</taxon>
        <taxon>Cryptococcaceae</taxon>
        <taxon>Kwoniella</taxon>
    </lineage>
</organism>
<dbReference type="PANTHER" id="PTHR43662">
    <property type="match status" value="1"/>
</dbReference>